<reference evidence="1 2" key="1">
    <citation type="submission" date="2017-09" db="EMBL/GenBank/DDBJ databases">
        <title>Depth-based differentiation of microbial function through sediment-hosted aquifers and enrichment of novel symbionts in the deep terrestrial subsurface.</title>
        <authorList>
            <person name="Probst A.J."/>
            <person name="Ladd B."/>
            <person name="Jarett J.K."/>
            <person name="Geller-Mcgrath D.E."/>
            <person name="Sieber C.M."/>
            <person name="Emerson J.B."/>
            <person name="Anantharaman K."/>
            <person name="Thomas B.C."/>
            <person name="Malmstrom R."/>
            <person name="Stieglmeier M."/>
            <person name="Klingl A."/>
            <person name="Woyke T."/>
            <person name="Ryan C.M."/>
            <person name="Banfield J.F."/>
        </authorList>
    </citation>
    <scope>NUCLEOTIDE SEQUENCE [LARGE SCALE GENOMIC DNA]</scope>
    <source>
        <strain evidence="1">CG23_combo_of_CG06-09_8_20_14_all_40_13</strain>
    </source>
</reference>
<organism evidence="1 2">
    <name type="scientific">Candidatus Nealsonbacteria bacterium CG23_combo_of_CG06-09_8_20_14_all_40_13</name>
    <dbReference type="NCBI Taxonomy" id="1974724"/>
    <lineage>
        <taxon>Bacteria</taxon>
        <taxon>Candidatus Nealsoniibacteriota</taxon>
    </lineage>
</organism>
<dbReference type="AlphaFoldDB" id="A0A2G9YT15"/>
<sequence length="118" mass="13872">MRDLHLEPINPIVYRESKNSNLGEGFPLICFQRLSRPNLATQQCTWWYNWYTRGLSAPVLSSSFSFISKGLDYIFTLPPNFRFIPLFWLNEGRGRRIVRCYIEPSLSGQSLRGQTKYF</sequence>
<dbReference type="Proteomes" id="UP000231567">
    <property type="component" value="Unassembled WGS sequence"/>
</dbReference>
<gene>
    <name evidence="1" type="ORF">COX39_00515</name>
</gene>
<evidence type="ECO:0000313" key="2">
    <source>
        <dbReference type="Proteomes" id="UP000231567"/>
    </source>
</evidence>
<evidence type="ECO:0000313" key="1">
    <source>
        <dbReference type="EMBL" id="PIP21883.1"/>
    </source>
</evidence>
<name>A0A2G9YT15_9BACT</name>
<dbReference type="EMBL" id="PCRM01000010">
    <property type="protein sequence ID" value="PIP21883.1"/>
    <property type="molecule type" value="Genomic_DNA"/>
</dbReference>
<protein>
    <submittedName>
        <fullName evidence="1">Uncharacterized protein</fullName>
    </submittedName>
</protein>
<proteinExistence type="predicted"/>
<comment type="caution">
    <text evidence="1">The sequence shown here is derived from an EMBL/GenBank/DDBJ whole genome shotgun (WGS) entry which is preliminary data.</text>
</comment>
<accession>A0A2G9YT15</accession>